<dbReference type="GO" id="GO:0006351">
    <property type="term" value="P:DNA-templated transcription"/>
    <property type="evidence" value="ECO:0007669"/>
    <property type="project" value="TreeGrafter"/>
</dbReference>
<dbReference type="PANTHER" id="PTHR30537:SF72">
    <property type="entry name" value="LYSR FAMILY TRANSCRIPTIONAL REGULATOR"/>
    <property type="match status" value="1"/>
</dbReference>
<gene>
    <name evidence="6" type="ORF">EV677_1034</name>
</gene>
<dbReference type="FunFam" id="1.10.10.10:FF:000001">
    <property type="entry name" value="LysR family transcriptional regulator"/>
    <property type="match status" value="1"/>
</dbReference>
<organism evidence="6 7">
    <name type="scientific">Herminiimonas fonticola</name>
    <dbReference type="NCBI Taxonomy" id="303380"/>
    <lineage>
        <taxon>Bacteria</taxon>
        <taxon>Pseudomonadati</taxon>
        <taxon>Pseudomonadota</taxon>
        <taxon>Betaproteobacteria</taxon>
        <taxon>Burkholderiales</taxon>
        <taxon>Oxalobacteraceae</taxon>
        <taxon>Herminiimonas</taxon>
    </lineage>
</organism>
<dbReference type="EMBL" id="SNWF01000004">
    <property type="protein sequence ID" value="TDN94487.1"/>
    <property type="molecule type" value="Genomic_DNA"/>
</dbReference>
<comment type="similarity">
    <text evidence="1">Belongs to the LysR transcriptional regulatory family.</text>
</comment>
<dbReference type="InterPro" id="IPR036388">
    <property type="entry name" value="WH-like_DNA-bd_sf"/>
</dbReference>
<dbReference type="InterPro" id="IPR005119">
    <property type="entry name" value="LysR_subst-bd"/>
</dbReference>
<dbReference type="AlphaFoldDB" id="A0A4R6GI14"/>
<dbReference type="GO" id="GO:0003700">
    <property type="term" value="F:DNA-binding transcription factor activity"/>
    <property type="evidence" value="ECO:0007669"/>
    <property type="project" value="InterPro"/>
</dbReference>
<dbReference type="SUPFAM" id="SSF53850">
    <property type="entry name" value="Periplasmic binding protein-like II"/>
    <property type="match status" value="1"/>
</dbReference>
<evidence type="ECO:0000256" key="2">
    <source>
        <dbReference type="ARBA" id="ARBA00023015"/>
    </source>
</evidence>
<evidence type="ECO:0000259" key="5">
    <source>
        <dbReference type="PROSITE" id="PS50931"/>
    </source>
</evidence>
<evidence type="ECO:0000256" key="3">
    <source>
        <dbReference type="ARBA" id="ARBA00023125"/>
    </source>
</evidence>
<name>A0A4R6GI14_9BURK</name>
<dbReference type="InterPro" id="IPR000847">
    <property type="entry name" value="LysR_HTH_N"/>
</dbReference>
<dbReference type="PANTHER" id="PTHR30537">
    <property type="entry name" value="HTH-TYPE TRANSCRIPTIONAL REGULATOR"/>
    <property type="match status" value="1"/>
</dbReference>
<dbReference type="InterPro" id="IPR058163">
    <property type="entry name" value="LysR-type_TF_proteobact-type"/>
</dbReference>
<keyword evidence="4" id="KW-0804">Transcription</keyword>
<evidence type="ECO:0000256" key="1">
    <source>
        <dbReference type="ARBA" id="ARBA00009437"/>
    </source>
</evidence>
<dbReference type="Pfam" id="PF00126">
    <property type="entry name" value="HTH_1"/>
    <property type="match status" value="1"/>
</dbReference>
<dbReference type="SUPFAM" id="SSF46785">
    <property type="entry name" value="Winged helix' DNA-binding domain"/>
    <property type="match status" value="1"/>
</dbReference>
<dbReference type="GO" id="GO:0043565">
    <property type="term" value="F:sequence-specific DNA binding"/>
    <property type="evidence" value="ECO:0007669"/>
    <property type="project" value="TreeGrafter"/>
</dbReference>
<dbReference type="Gene3D" id="1.10.10.10">
    <property type="entry name" value="Winged helix-like DNA-binding domain superfamily/Winged helix DNA-binding domain"/>
    <property type="match status" value="1"/>
</dbReference>
<evidence type="ECO:0000313" key="7">
    <source>
        <dbReference type="Proteomes" id="UP000294737"/>
    </source>
</evidence>
<dbReference type="Gene3D" id="3.40.190.290">
    <property type="match status" value="1"/>
</dbReference>
<evidence type="ECO:0000256" key="4">
    <source>
        <dbReference type="ARBA" id="ARBA00023163"/>
    </source>
</evidence>
<keyword evidence="2" id="KW-0805">Transcription regulation</keyword>
<keyword evidence="7" id="KW-1185">Reference proteome</keyword>
<reference evidence="6 7" key="1">
    <citation type="submission" date="2019-03" db="EMBL/GenBank/DDBJ databases">
        <title>Genomic Encyclopedia of Type Strains, Phase IV (KMG-IV): sequencing the most valuable type-strain genomes for metagenomic binning, comparative biology and taxonomic classification.</title>
        <authorList>
            <person name="Goeker M."/>
        </authorList>
    </citation>
    <scope>NUCLEOTIDE SEQUENCE [LARGE SCALE GENOMIC DNA]</scope>
    <source>
        <strain evidence="6 7">DSM 18555</strain>
    </source>
</reference>
<dbReference type="Proteomes" id="UP000294737">
    <property type="component" value="Unassembled WGS sequence"/>
</dbReference>
<keyword evidence="3" id="KW-0238">DNA-binding</keyword>
<dbReference type="FunFam" id="3.40.190.290:FF:000001">
    <property type="entry name" value="Transcriptional regulator, LysR family"/>
    <property type="match status" value="1"/>
</dbReference>
<feature type="domain" description="HTH lysR-type" evidence="5">
    <location>
        <begin position="4"/>
        <end position="61"/>
    </location>
</feature>
<dbReference type="RefSeq" id="WP_206604459.1">
    <property type="nucleotide sequence ID" value="NZ_PTLZ01000001.1"/>
</dbReference>
<accession>A0A4R6GI14</accession>
<dbReference type="CDD" id="cd08472">
    <property type="entry name" value="PBP2_CrgA_like_3"/>
    <property type="match status" value="1"/>
</dbReference>
<dbReference type="Pfam" id="PF03466">
    <property type="entry name" value="LysR_substrate"/>
    <property type="match status" value="1"/>
</dbReference>
<proteinExistence type="inferred from homology"/>
<protein>
    <submittedName>
        <fullName evidence="6">LysR family transcriptional regulator</fullName>
    </submittedName>
</protein>
<dbReference type="InterPro" id="IPR036390">
    <property type="entry name" value="WH_DNA-bd_sf"/>
</dbReference>
<evidence type="ECO:0000313" key="6">
    <source>
        <dbReference type="EMBL" id="TDN94487.1"/>
    </source>
</evidence>
<comment type="caution">
    <text evidence="6">The sequence shown here is derived from an EMBL/GenBank/DDBJ whole genome shotgun (WGS) entry which is preliminary data.</text>
</comment>
<dbReference type="PROSITE" id="PS50931">
    <property type="entry name" value="HTH_LYSR"/>
    <property type="match status" value="1"/>
</dbReference>
<sequence length="307" mass="34236">MSINKLDLLHTFVRVAEVGSFTKAASDLGLQKASVSEHVRSLEDLLGTRLLHRTTRKVQPTHDGTALLERCKDLLSDMDELEGMFRQAGADLSGRLRVDMPTSIARNIVMPRLGEFLAQYPNIHIEVSSTDRFVDVVREGFDCVLRVGSTIDNSLIARRIGLLELVNCASVSYLEKYGVPQTLEDLSSHYLIHYSTVLGMRSSGFEYAVDGKNMSLTMQGFVTVNNVDAGEAAYLGGLGIAQVPLAGVQHHVHSGRLALLLPQYVPNPLPFSLLYAHRRHLPHRVRVYMEWLTKVLQETTWLNFPAE</sequence>